<dbReference type="GO" id="GO:0003677">
    <property type="term" value="F:DNA binding"/>
    <property type="evidence" value="ECO:0007669"/>
    <property type="project" value="UniProtKB-KW"/>
</dbReference>
<keyword evidence="7 20" id="KW-0235">DNA replication</keyword>
<evidence type="ECO:0000256" key="1">
    <source>
        <dbReference type="ARBA" id="ARBA00001966"/>
    </source>
</evidence>
<evidence type="ECO:0000259" key="22">
    <source>
        <dbReference type="Pfam" id="PF03104"/>
    </source>
</evidence>
<dbReference type="InterPro" id="IPR056435">
    <property type="entry name" value="DPOD/Z_N"/>
</dbReference>
<keyword evidence="26" id="KW-1185">Reference proteome</keyword>
<reference evidence="26" key="1">
    <citation type="journal article" date="2014" name="Nucleic Acids Res.">
        <title>The evolutionary dynamics of variant antigen genes in Babesia reveal a history of genomic innovation underlying host-parasite interaction.</title>
        <authorList>
            <person name="Jackson A.P."/>
            <person name="Otto T.D."/>
            <person name="Darby A."/>
            <person name="Ramaprasad A."/>
            <person name="Xia D."/>
            <person name="Echaide I.E."/>
            <person name="Farber M."/>
            <person name="Gahlot S."/>
            <person name="Gamble J."/>
            <person name="Gupta D."/>
            <person name="Gupta Y."/>
            <person name="Jackson L."/>
            <person name="Malandrin L."/>
            <person name="Malas T.B."/>
            <person name="Moussa E."/>
            <person name="Nair M."/>
            <person name="Reid A.J."/>
            <person name="Sanders M."/>
            <person name="Sharma J."/>
            <person name="Tracey A."/>
            <person name="Quail M.A."/>
            <person name="Weir W."/>
            <person name="Wastling J.M."/>
            <person name="Hall N."/>
            <person name="Willadsen P."/>
            <person name="Lingelbach K."/>
            <person name="Shiels B."/>
            <person name="Tait A."/>
            <person name="Berriman M."/>
            <person name="Allred D.R."/>
            <person name="Pain A."/>
        </authorList>
    </citation>
    <scope>NUCLEOTIDE SEQUENCE [LARGE SCALE GENOMIC DNA]</scope>
    <source>
        <strain evidence="26">Bond</strain>
    </source>
</reference>
<feature type="domain" description="DNA-directed DNA polymerase family B exonuclease" evidence="22">
    <location>
        <begin position="210"/>
        <end position="445"/>
    </location>
</feature>
<dbReference type="SUPFAM" id="SSF56672">
    <property type="entry name" value="DNA/RNA polymerases"/>
    <property type="match status" value="1"/>
</dbReference>
<dbReference type="Gene3D" id="3.30.342.10">
    <property type="entry name" value="DNA Polymerase, chain B, domain 1"/>
    <property type="match status" value="1"/>
</dbReference>
<accession>A0A061D9D7</accession>
<dbReference type="InterPro" id="IPR012337">
    <property type="entry name" value="RNaseH-like_sf"/>
</dbReference>
<keyword evidence="11" id="KW-0378">Hydrolase</keyword>
<dbReference type="Gene3D" id="3.30.420.10">
    <property type="entry name" value="Ribonuclease H-like superfamily/Ribonuclease H"/>
    <property type="match status" value="1"/>
</dbReference>
<dbReference type="GO" id="GO:0008270">
    <property type="term" value="F:zinc ion binding"/>
    <property type="evidence" value="ECO:0007669"/>
    <property type="project" value="UniProtKB-KW"/>
</dbReference>
<evidence type="ECO:0000256" key="14">
    <source>
        <dbReference type="ARBA" id="ARBA00022932"/>
    </source>
</evidence>
<evidence type="ECO:0000256" key="16">
    <source>
        <dbReference type="ARBA" id="ARBA00023014"/>
    </source>
</evidence>
<evidence type="ECO:0000259" key="23">
    <source>
        <dbReference type="Pfam" id="PF14260"/>
    </source>
</evidence>
<evidence type="ECO:0000256" key="3">
    <source>
        <dbReference type="ARBA" id="ARBA00005755"/>
    </source>
</evidence>
<dbReference type="KEGG" id="bbig:BBBOND_0106190"/>
<dbReference type="PROSITE" id="PS00116">
    <property type="entry name" value="DNA_POLYMERASE_B"/>
    <property type="match status" value="1"/>
</dbReference>
<evidence type="ECO:0000256" key="4">
    <source>
        <dbReference type="ARBA" id="ARBA00022485"/>
    </source>
</evidence>
<sequence>MATPTQYQDAVNVQSLRTLDGVNCHEFFQRFSRTPVNVDSLREIIMFQTDADYTSRFERVDMDDCSSIMDSSRSQPKFAEVPVIRLYGVTRDQHSVLVNVRKFMPYFYVEKPHNFREEHIPLLMDFFNKHLMDQPAFKKTCRFVVNIKVVRIKPLMTYQPNGERDFLKITTTLPRMVAALRSFLESGVALPVMDLPGSGNTMRISFPRQVCEANLPYVLRFLLDANITGGCWLQLPEGTFTVEKNKSSHCSIEVTTDFENLKPMPIEGEWQSIGPIRTLSFDIECVKFTGPGFPNANNDPVIQIASVLHTHGDKLDTAQKFVFTLNECDALHGAHVLCFDREEDLLLAWKLFFTAVDPDFLTGYNIVNFDIPYLINRANALHLEKFTQLPRIARINTSVRDVIQSNNTLGTYENKEINVEGRIIFDVYDLVRRDHKLKSYTLNYVSFEFLKQQKEDVHHSTLSKLQLGSPADRRRIASYCLKDSVLPLQLIDKLLLLYNYVEMARVTFTPIKMLINRGQQIRVTMQIYSQCKLMGYAVPVVNAAQRGWSNEGTYEGGTVLDPQKGYHRNPIAVLDFQSLYPSIMIAHNLCYSTIVPPSDIARYSPDDLTSVPGHPGLHFIKAHVRKGMLPLIVEKLIEARKKTKEEMKTCTDPILKSVLDGRQLALKITTNSVYGYTGASTSGFLPCVEVATAITSFGRFMIVNTKEKIEKYFTLANGYEADAKVVYGDTDSVMINFGCKEISRAIELGVEAATKVTSEAVKPITLVFEKVYLPLLLLAKKRYAGLYYTNAKTYDKIDCKGIETVRRDFCLLVQQMMEKILHMLLVDLDLNGAIEFVKSKISQLLRNEIDISLLVVTKSLGKVDYDARLPHVELAKKLRNRDPGKAPSVGDRVSYLIVKGTKGQPQFDRAEEPLYVVENNIPVDTQHYLDAIKSTLMRIFEVIMPNPESLFSGEHTRYITMSSSCDSALSMFMKKVERCLGCKSVIKVPPFCDHCSKSKRQQVMLQKFEERRQKEADYFELWSQCQRCQGSLHNEVICDNRDCPIFYKRVRTGKVLTALENTFQSLHLEYT</sequence>
<dbReference type="GO" id="GO:0003887">
    <property type="term" value="F:DNA-directed DNA polymerase activity"/>
    <property type="evidence" value="ECO:0007669"/>
    <property type="project" value="UniProtKB-KW"/>
</dbReference>
<comment type="subcellular location">
    <subcellularLocation>
        <location evidence="2 20">Nucleus</location>
    </subcellularLocation>
</comment>
<dbReference type="PRINTS" id="PR00106">
    <property type="entry name" value="DNAPOLB"/>
</dbReference>
<dbReference type="Gene3D" id="1.10.132.60">
    <property type="entry name" value="DNA polymerase family B, C-terminal domain"/>
    <property type="match status" value="1"/>
</dbReference>
<dbReference type="GeneID" id="24562851"/>
<keyword evidence="16 20" id="KW-0411">Iron-sulfur</keyword>
<evidence type="ECO:0000256" key="17">
    <source>
        <dbReference type="ARBA" id="ARBA00023125"/>
    </source>
</evidence>
<keyword evidence="14 20" id="KW-0239">DNA-directed DNA polymerase</keyword>
<dbReference type="InterPro" id="IPR017964">
    <property type="entry name" value="DNA-dir_DNA_pol_B_CS"/>
</dbReference>
<keyword evidence="10 20" id="KW-0863">Zinc-finger</keyword>
<feature type="domain" description="C4-type zinc-finger of DNA polymerase delta" evidence="23">
    <location>
        <begin position="979"/>
        <end position="1049"/>
    </location>
</feature>
<comment type="cofactor">
    <cofactor evidence="1 20">
        <name>[4Fe-4S] cluster</name>
        <dbReference type="ChEBI" id="CHEBI:49883"/>
    </cofactor>
</comment>
<dbReference type="FunFam" id="3.30.420.10:FF:000004">
    <property type="entry name" value="DNA polymerase"/>
    <property type="match status" value="1"/>
</dbReference>
<keyword evidence="9 20" id="KW-0479">Metal-binding</keyword>
<name>A0A061D9D7_BABBI</name>
<evidence type="ECO:0000256" key="7">
    <source>
        <dbReference type="ARBA" id="ARBA00022705"/>
    </source>
</evidence>
<dbReference type="InterPro" id="IPR036397">
    <property type="entry name" value="RNaseH_sf"/>
</dbReference>
<evidence type="ECO:0000256" key="9">
    <source>
        <dbReference type="ARBA" id="ARBA00022723"/>
    </source>
</evidence>
<evidence type="ECO:0000259" key="21">
    <source>
        <dbReference type="Pfam" id="PF00136"/>
    </source>
</evidence>
<keyword evidence="8" id="KW-0540">Nuclease</keyword>
<keyword evidence="18 20" id="KW-0539">Nucleus</keyword>
<proteinExistence type="inferred from homology"/>
<dbReference type="AlphaFoldDB" id="A0A061D9D7"/>
<dbReference type="InterPro" id="IPR006134">
    <property type="entry name" value="DNA-dir_DNA_pol_B_multi_dom"/>
</dbReference>
<dbReference type="InterPro" id="IPR006172">
    <property type="entry name" value="DNA-dir_DNA_pol_B"/>
</dbReference>
<dbReference type="Pfam" id="PF03104">
    <property type="entry name" value="DNA_pol_B_exo1"/>
    <property type="match status" value="1"/>
</dbReference>
<organism evidence="25 26">
    <name type="scientific">Babesia bigemina</name>
    <dbReference type="NCBI Taxonomy" id="5866"/>
    <lineage>
        <taxon>Eukaryota</taxon>
        <taxon>Sar</taxon>
        <taxon>Alveolata</taxon>
        <taxon>Apicomplexa</taxon>
        <taxon>Aconoidasida</taxon>
        <taxon>Piroplasmida</taxon>
        <taxon>Babesiidae</taxon>
        <taxon>Babesia</taxon>
    </lineage>
</organism>
<keyword evidence="15 20" id="KW-0408">Iron</keyword>
<protein>
    <recommendedName>
        <fullName evidence="20">DNA polymerase</fullName>
        <ecNumber evidence="20">2.7.7.7</ecNumber>
    </recommendedName>
</protein>
<dbReference type="STRING" id="5866.A0A061D9D7"/>
<keyword evidence="12 20" id="KW-0862">Zinc</keyword>
<comment type="similarity">
    <text evidence="3 20">Belongs to the DNA polymerase type-B family.</text>
</comment>
<evidence type="ECO:0000256" key="20">
    <source>
        <dbReference type="RuleBase" id="RU000442"/>
    </source>
</evidence>
<dbReference type="EMBL" id="LK391707">
    <property type="protein sequence ID" value="CDR94310.1"/>
    <property type="molecule type" value="Genomic_DNA"/>
</dbReference>
<dbReference type="EC" id="2.7.7.7" evidence="20"/>
<evidence type="ECO:0000256" key="19">
    <source>
        <dbReference type="ARBA" id="ARBA00049244"/>
    </source>
</evidence>
<dbReference type="InterPro" id="IPR006133">
    <property type="entry name" value="DNA-dir_DNA_pol_B_exonuc"/>
</dbReference>
<evidence type="ECO:0000256" key="11">
    <source>
        <dbReference type="ARBA" id="ARBA00022801"/>
    </source>
</evidence>
<dbReference type="SUPFAM" id="SSF53098">
    <property type="entry name" value="Ribonuclease H-like"/>
    <property type="match status" value="1"/>
</dbReference>
<dbReference type="InterPro" id="IPR023211">
    <property type="entry name" value="DNA_pol_palm_dom_sf"/>
</dbReference>
<evidence type="ECO:0000256" key="5">
    <source>
        <dbReference type="ARBA" id="ARBA00022679"/>
    </source>
</evidence>
<dbReference type="CDD" id="cd05777">
    <property type="entry name" value="DNA_polB_delta_exo"/>
    <property type="match status" value="1"/>
</dbReference>
<comment type="catalytic activity">
    <reaction evidence="19 20">
        <text>DNA(n) + a 2'-deoxyribonucleoside 5'-triphosphate = DNA(n+1) + diphosphate</text>
        <dbReference type="Rhea" id="RHEA:22508"/>
        <dbReference type="Rhea" id="RHEA-COMP:17339"/>
        <dbReference type="Rhea" id="RHEA-COMP:17340"/>
        <dbReference type="ChEBI" id="CHEBI:33019"/>
        <dbReference type="ChEBI" id="CHEBI:61560"/>
        <dbReference type="ChEBI" id="CHEBI:173112"/>
        <dbReference type="EC" id="2.7.7.7"/>
    </reaction>
</comment>
<dbReference type="OMA" id="CNNCRPR"/>
<keyword evidence="4 20" id="KW-0004">4Fe-4S</keyword>
<dbReference type="InterPro" id="IPR025687">
    <property type="entry name" value="Znf-C4pol"/>
</dbReference>
<evidence type="ECO:0000256" key="13">
    <source>
        <dbReference type="ARBA" id="ARBA00022839"/>
    </source>
</evidence>
<dbReference type="PANTHER" id="PTHR10322:SF23">
    <property type="entry name" value="DNA POLYMERASE DELTA CATALYTIC SUBUNIT"/>
    <property type="match status" value="1"/>
</dbReference>
<dbReference type="GO" id="GO:0051539">
    <property type="term" value="F:4 iron, 4 sulfur cluster binding"/>
    <property type="evidence" value="ECO:0007669"/>
    <property type="project" value="UniProtKB-KW"/>
</dbReference>
<feature type="domain" description="DNA-directed DNA polymerase family B multifunctional" evidence="21">
    <location>
        <begin position="510"/>
        <end position="943"/>
    </location>
</feature>
<evidence type="ECO:0000256" key="2">
    <source>
        <dbReference type="ARBA" id="ARBA00004123"/>
    </source>
</evidence>
<dbReference type="GO" id="GO:0006297">
    <property type="term" value="P:nucleotide-excision repair, DNA gap filling"/>
    <property type="evidence" value="ECO:0007669"/>
    <property type="project" value="TreeGrafter"/>
</dbReference>
<dbReference type="Proteomes" id="UP000033188">
    <property type="component" value="Chromosome 1"/>
</dbReference>
<keyword evidence="17 20" id="KW-0238">DNA-binding</keyword>
<keyword evidence="6 20" id="KW-0548">Nucleotidyltransferase</keyword>
<evidence type="ECO:0000259" key="24">
    <source>
        <dbReference type="Pfam" id="PF24055"/>
    </source>
</evidence>
<evidence type="ECO:0000256" key="18">
    <source>
        <dbReference type="ARBA" id="ARBA00023242"/>
    </source>
</evidence>
<feature type="domain" description="DNA polymerase delta/zeta catalytic subunit N-terminal" evidence="24">
    <location>
        <begin position="103"/>
        <end position="177"/>
    </location>
</feature>
<keyword evidence="13" id="KW-0269">Exonuclease</keyword>
<dbReference type="Gene3D" id="1.10.287.690">
    <property type="entry name" value="Helix hairpin bin"/>
    <property type="match status" value="1"/>
</dbReference>
<dbReference type="InterPro" id="IPR042087">
    <property type="entry name" value="DNA_pol_B_thumb"/>
</dbReference>
<dbReference type="GO" id="GO:0006287">
    <property type="term" value="P:base-excision repair, gap-filling"/>
    <property type="evidence" value="ECO:0007669"/>
    <property type="project" value="TreeGrafter"/>
</dbReference>
<dbReference type="OrthoDB" id="2414538at2759"/>
<dbReference type="Pfam" id="PF24055">
    <property type="entry name" value="POL3_N"/>
    <property type="match status" value="1"/>
</dbReference>
<evidence type="ECO:0000313" key="26">
    <source>
        <dbReference type="Proteomes" id="UP000033188"/>
    </source>
</evidence>
<dbReference type="InterPro" id="IPR050240">
    <property type="entry name" value="DNA_pol_type-B"/>
</dbReference>
<evidence type="ECO:0000256" key="10">
    <source>
        <dbReference type="ARBA" id="ARBA00022771"/>
    </source>
</evidence>
<dbReference type="PANTHER" id="PTHR10322">
    <property type="entry name" value="DNA POLYMERASE CATALYTIC SUBUNIT"/>
    <property type="match status" value="1"/>
</dbReference>
<dbReference type="NCBIfam" id="TIGR00592">
    <property type="entry name" value="pol2"/>
    <property type="match status" value="1"/>
</dbReference>
<dbReference type="InterPro" id="IPR043502">
    <property type="entry name" value="DNA/RNA_pol_sf"/>
</dbReference>
<dbReference type="VEuPathDB" id="PiroplasmaDB:BBBOND_0106190"/>
<gene>
    <name evidence="25" type="ORF">BBBOND_0106190</name>
</gene>
<dbReference type="GO" id="GO:0043625">
    <property type="term" value="C:delta DNA polymerase complex"/>
    <property type="evidence" value="ECO:0007669"/>
    <property type="project" value="TreeGrafter"/>
</dbReference>
<keyword evidence="5 20" id="KW-0808">Transferase</keyword>
<dbReference type="RefSeq" id="XP_012766496.1">
    <property type="nucleotide sequence ID" value="XM_012911042.1"/>
</dbReference>
<evidence type="ECO:0000256" key="12">
    <source>
        <dbReference type="ARBA" id="ARBA00022833"/>
    </source>
</evidence>
<dbReference type="Pfam" id="PF14260">
    <property type="entry name" value="zf-C4pol"/>
    <property type="match status" value="1"/>
</dbReference>
<dbReference type="GO" id="GO:0008296">
    <property type="term" value="F:3'-5'-DNA exonuclease activity"/>
    <property type="evidence" value="ECO:0007669"/>
    <property type="project" value="TreeGrafter"/>
</dbReference>
<evidence type="ECO:0000256" key="6">
    <source>
        <dbReference type="ARBA" id="ARBA00022695"/>
    </source>
</evidence>
<dbReference type="Pfam" id="PF00136">
    <property type="entry name" value="DNA_pol_B"/>
    <property type="match status" value="1"/>
</dbReference>
<dbReference type="GO" id="GO:0045004">
    <property type="term" value="P:DNA replication proofreading"/>
    <property type="evidence" value="ECO:0007669"/>
    <property type="project" value="TreeGrafter"/>
</dbReference>
<evidence type="ECO:0000256" key="15">
    <source>
        <dbReference type="ARBA" id="ARBA00023004"/>
    </source>
</evidence>
<evidence type="ECO:0000256" key="8">
    <source>
        <dbReference type="ARBA" id="ARBA00022722"/>
    </source>
</evidence>
<dbReference type="SMART" id="SM00486">
    <property type="entry name" value="POLBc"/>
    <property type="match status" value="1"/>
</dbReference>
<dbReference type="Gene3D" id="3.90.1600.10">
    <property type="entry name" value="Palm domain of DNA polymerase"/>
    <property type="match status" value="1"/>
</dbReference>
<dbReference type="GO" id="GO:0000166">
    <property type="term" value="F:nucleotide binding"/>
    <property type="evidence" value="ECO:0007669"/>
    <property type="project" value="InterPro"/>
</dbReference>
<evidence type="ECO:0000313" key="25">
    <source>
        <dbReference type="EMBL" id="CDR94310.1"/>
    </source>
</evidence>